<protein>
    <recommendedName>
        <fullName evidence="6">Methylamine utilisation protein MauE domain-containing protein</fullName>
    </recommendedName>
</protein>
<evidence type="ECO:0000259" key="6">
    <source>
        <dbReference type="Pfam" id="PF07291"/>
    </source>
</evidence>
<name>A0A110B3R4_9SPHI</name>
<keyword evidence="3 5" id="KW-1133">Transmembrane helix</keyword>
<evidence type="ECO:0000313" key="7">
    <source>
        <dbReference type="EMBL" id="BAU55601.1"/>
    </source>
</evidence>
<gene>
    <name evidence="7" type="ORF">MgSA37_03792</name>
</gene>
<feature type="transmembrane region" description="Helical" evidence="5">
    <location>
        <begin position="57"/>
        <end position="80"/>
    </location>
</feature>
<keyword evidence="8" id="KW-1185">Reference proteome</keyword>
<evidence type="ECO:0000256" key="1">
    <source>
        <dbReference type="ARBA" id="ARBA00004141"/>
    </source>
</evidence>
<keyword evidence="4 5" id="KW-0472">Membrane</keyword>
<feature type="domain" description="Methylamine utilisation protein MauE" evidence="6">
    <location>
        <begin position="21"/>
        <end position="146"/>
    </location>
</feature>
<keyword evidence="2 5" id="KW-0812">Transmembrane</keyword>
<feature type="transmembrane region" description="Helical" evidence="5">
    <location>
        <begin position="87"/>
        <end position="110"/>
    </location>
</feature>
<dbReference type="Proteomes" id="UP000218263">
    <property type="component" value="Chromosome"/>
</dbReference>
<evidence type="ECO:0000313" key="8">
    <source>
        <dbReference type="Proteomes" id="UP000218263"/>
    </source>
</evidence>
<feature type="transmembrane region" description="Helical" evidence="5">
    <location>
        <begin position="21"/>
        <end position="37"/>
    </location>
</feature>
<dbReference type="Pfam" id="PF07291">
    <property type="entry name" value="MauE"/>
    <property type="match status" value="1"/>
</dbReference>
<dbReference type="AlphaFoldDB" id="A0A110B3R4"/>
<feature type="transmembrane region" description="Helical" evidence="5">
    <location>
        <begin position="130"/>
        <end position="147"/>
    </location>
</feature>
<reference evidence="7 8" key="1">
    <citation type="submission" date="2015-12" db="EMBL/GenBank/DDBJ databases">
        <title>Genome sequence of Mucilaginibacter gotjawali.</title>
        <authorList>
            <person name="Lee J.S."/>
            <person name="Lee K.C."/>
            <person name="Kim K.K."/>
            <person name="Lee B.W."/>
        </authorList>
    </citation>
    <scope>NUCLEOTIDE SEQUENCE [LARGE SCALE GENOMIC DNA]</scope>
    <source>
        <strain evidence="7 8">SA3-7</strain>
    </source>
</reference>
<dbReference type="EMBL" id="AP017313">
    <property type="protein sequence ID" value="BAU55601.1"/>
    <property type="molecule type" value="Genomic_DNA"/>
</dbReference>
<comment type="subcellular location">
    <subcellularLocation>
        <location evidence="1">Membrane</location>
        <topology evidence="1">Multi-pass membrane protein</topology>
    </subcellularLocation>
</comment>
<dbReference type="GO" id="GO:0030416">
    <property type="term" value="P:methylamine metabolic process"/>
    <property type="evidence" value="ECO:0007669"/>
    <property type="project" value="InterPro"/>
</dbReference>
<sequence length="153" mass="17444">MEASILPKSKFQISNKIRESLICFICLSCMFLFLYTAHSKWTDHARFLKGLSRVSFIAGFALYISWLVPAAEVLISILLIIPQTYKWGLYGFTGLMTLFTGYIISMVLWAKKLPCHCGGAIEKLSWPQHIWFNLAFIAIAVFALWLSKSKINN</sequence>
<evidence type="ECO:0000256" key="4">
    <source>
        <dbReference type="ARBA" id="ARBA00023136"/>
    </source>
</evidence>
<dbReference type="InterPro" id="IPR009908">
    <property type="entry name" value="Methylamine_util_MauE"/>
</dbReference>
<proteinExistence type="predicted"/>
<evidence type="ECO:0000256" key="3">
    <source>
        <dbReference type="ARBA" id="ARBA00022989"/>
    </source>
</evidence>
<dbReference type="GO" id="GO:0016020">
    <property type="term" value="C:membrane"/>
    <property type="evidence" value="ECO:0007669"/>
    <property type="project" value="UniProtKB-SubCell"/>
</dbReference>
<dbReference type="KEGG" id="mgot:MgSA37_03792"/>
<accession>A0A110B3R4</accession>
<dbReference type="RefSeq" id="WP_096353984.1">
    <property type="nucleotide sequence ID" value="NZ_AP017313.1"/>
</dbReference>
<evidence type="ECO:0000256" key="2">
    <source>
        <dbReference type="ARBA" id="ARBA00022692"/>
    </source>
</evidence>
<evidence type="ECO:0000256" key="5">
    <source>
        <dbReference type="SAM" id="Phobius"/>
    </source>
</evidence>
<organism evidence="7 8">
    <name type="scientific">Mucilaginibacter gotjawali</name>
    <dbReference type="NCBI Taxonomy" id="1550579"/>
    <lineage>
        <taxon>Bacteria</taxon>
        <taxon>Pseudomonadati</taxon>
        <taxon>Bacteroidota</taxon>
        <taxon>Sphingobacteriia</taxon>
        <taxon>Sphingobacteriales</taxon>
        <taxon>Sphingobacteriaceae</taxon>
        <taxon>Mucilaginibacter</taxon>
    </lineage>
</organism>